<gene>
    <name evidence="2" type="ORF">MPUL_00360</name>
</gene>
<sequence length="144" mass="14627">MRAMAQLVFTFDSDQPLGERLAPELREEIAYLAPSTLSDGGVTTPKIKDGAVTSPKIGNGAVTSPKIGSKEVKAVNLDDGAVGTAALGDGSVTDAKAGAGVVTAHDSDGAALTLDIVPISQEDWVGLDSPDPNTLYAVYVTGGE</sequence>
<dbReference type="Proteomes" id="UP000467252">
    <property type="component" value="Chromosome"/>
</dbReference>
<dbReference type="EMBL" id="AP022599">
    <property type="protein sequence ID" value="BBY78878.1"/>
    <property type="molecule type" value="Genomic_DNA"/>
</dbReference>
<reference evidence="2 3" key="1">
    <citation type="journal article" date="2019" name="Emerg. Microbes Infect.">
        <title>Comprehensive subspecies identification of 175 nontuberculous mycobacteria species based on 7547 genomic profiles.</title>
        <authorList>
            <person name="Matsumoto Y."/>
            <person name="Kinjo T."/>
            <person name="Motooka D."/>
            <person name="Nabeya D."/>
            <person name="Jung N."/>
            <person name="Uechi K."/>
            <person name="Horii T."/>
            <person name="Iida T."/>
            <person name="Fujita J."/>
            <person name="Nakamura S."/>
        </authorList>
    </citation>
    <scope>NUCLEOTIDE SEQUENCE [LARGE SCALE GENOMIC DNA]</scope>
    <source>
        <strain evidence="2 3">JCM 6370</strain>
    </source>
</reference>
<accession>A0A7I7UBS1</accession>
<keyword evidence="3" id="KW-1185">Reference proteome</keyword>
<dbReference type="AlphaFoldDB" id="A0A7I7UBS1"/>
<organism evidence="2 3">
    <name type="scientific">Mycolicibacterium pulveris</name>
    <name type="common">Mycobacterium pulveris</name>
    <dbReference type="NCBI Taxonomy" id="36813"/>
    <lineage>
        <taxon>Bacteria</taxon>
        <taxon>Bacillati</taxon>
        <taxon>Actinomycetota</taxon>
        <taxon>Actinomycetes</taxon>
        <taxon>Mycobacteriales</taxon>
        <taxon>Mycobacteriaceae</taxon>
        <taxon>Mycolicibacterium</taxon>
    </lineage>
</organism>
<protein>
    <submittedName>
        <fullName evidence="2">Uncharacterized protein</fullName>
    </submittedName>
</protein>
<feature type="region of interest" description="Disordered" evidence="1">
    <location>
        <begin position="42"/>
        <end position="63"/>
    </location>
</feature>
<proteinExistence type="predicted"/>
<evidence type="ECO:0000313" key="2">
    <source>
        <dbReference type="EMBL" id="BBY78878.1"/>
    </source>
</evidence>
<name>A0A7I7UBS1_MYCPV</name>
<evidence type="ECO:0000256" key="1">
    <source>
        <dbReference type="SAM" id="MobiDB-lite"/>
    </source>
</evidence>
<evidence type="ECO:0000313" key="3">
    <source>
        <dbReference type="Proteomes" id="UP000467252"/>
    </source>
</evidence>